<dbReference type="Gene3D" id="1.10.1200.10">
    <property type="entry name" value="ACP-like"/>
    <property type="match status" value="1"/>
</dbReference>
<proteinExistence type="predicted"/>
<dbReference type="GO" id="GO:0008610">
    <property type="term" value="P:lipid biosynthetic process"/>
    <property type="evidence" value="ECO:0007669"/>
    <property type="project" value="UniProtKB-ARBA"/>
</dbReference>
<dbReference type="CDD" id="cd19531">
    <property type="entry name" value="LCL_NRPS-like"/>
    <property type="match status" value="1"/>
</dbReference>
<dbReference type="GO" id="GO:0005829">
    <property type="term" value="C:cytosol"/>
    <property type="evidence" value="ECO:0007669"/>
    <property type="project" value="TreeGrafter"/>
</dbReference>
<feature type="domain" description="Carrier" evidence="5">
    <location>
        <begin position="550"/>
        <end position="625"/>
    </location>
</feature>
<protein>
    <submittedName>
        <fullName evidence="6">Azi9</fullName>
    </submittedName>
</protein>
<feature type="compositionally biased region" description="Basic and acidic residues" evidence="4">
    <location>
        <begin position="642"/>
        <end position="656"/>
    </location>
</feature>
<dbReference type="InterPro" id="IPR006162">
    <property type="entry name" value="Ppantetheine_attach_site"/>
</dbReference>
<comment type="cofactor">
    <cofactor evidence="1">
        <name>pantetheine 4'-phosphate</name>
        <dbReference type="ChEBI" id="CHEBI:47942"/>
    </cofactor>
</comment>
<dbReference type="SUPFAM" id="SSF47336">
    <property type="entry name" value="ACP-like"/>
    <property type="match status" value="1"/>
</dbReference>
<gene>
    <name evidence="6" type="primary">azi9</name>
</gene>
<dbReference type="InterPro" id="IPR020806">
    <property type="entry name" value="PKS_PP-bd"/>
</dbReference>
<feature type="region of interest" description="Disordered" evidence="4">
    <location>
        <begin position="642"/>
        <end position="667"/>
    </location>
</feature>
<keyword evidence="3" id="KW-0597">Phosphoprotein</keyword>
<evidence type="ECO:0000259" key="5">
    <source>
        <dbReference type="PROSITE" id="PS50075"/>
    </source>
</evidence>
<dbReference type="InterPro" id="IPR009081">
    <property type="entry name" value="PP-bd_ACP"/>
</dbReference>
<reference evidence="6" key="1">
    <citation type="journal article" date="2008" name="Chem. Biol.">
        <title>Characterization of the azinomycin B biosynthetic gene cluster revealing a different iterative type I polyketide synthase for naphthoate biosynthesis.</title>
        <authorList>
            <person name="Zhao Q."/>
            <person name="He Q."/>
            <person name="Ding W."/>
            <person name="Tang M."/>
            <person name="Kang Q."/>
            <person name="Yu Y."/>
            <person name="Deng W."/>
            <person name="Zhang Q."/>
            <person name="Fang J."/>
            <person name="Tang G."/>
            <person name="Liu W."/>
        </authorList>
    </citation>
    <scope>NUCLEOTIDE SEQUENCE</scope>
    <source>
        <strain evidence="6">NRRL 2485</strain>
    </source>
</reference>
<evidence type="ECO:0000256" key="2">
    <source>
        <dbReference type="ARBA" id="ARBA00022450"/>
    </source>
</evidence>
<dbReference type="InterPro" id="IPR036736">
    <property type="entry name" value="ACP-like_sf"/>
</dbReference>
<dbReference type="Gene3D" id="3.30.559.30">
    <property type="entry name" value="Nonribosomal peptide synthetase, condensation domain"/>
    <property type="match status" value="2"/>
</dbReference>
<dbReference type="AlphaFoldDB" id="B4XYA2"/>
<dbReference type="InterPro" id="IPR023213">
    <property type="entry name" value="CAT-like_dom_sf"/>
</dbReference>
<dbReference type="Gene3D" id="3.30.559.10">
    <property type="entry name" value="Chloramphenicol acetyltransferase-like domain"/>
    <property type="match status" value="2"/>
</dbReference>
<dbReference type="GO" id="GO:0009366">
    <property type="term" value="C:enterobactin synthetase complex"/>
    <property type="evidence" value="ECO:0007669"/>
    <property type="project" value="TreeGrafter"/>
</dbReference>
<dbReference type="PROSITE" id="PS50075">
    <property type="entry name" value="CARRIER"/>
    <property type="match status" value="1"/>
</dbReference>
<accession>B4XYA2</accession>
<dbReference type="PANTHER" id="PTHR45527:SF1">
    <property type="entry name" value="FATTY ACID SYNTHASE"/>
    <property type="match status" value="1"/>
</dbReference>
<dbReference type="GO" id="GO:0031177">
    <property type="term" value="F:phosphopantetheine binding"/>
    <property type="evidence" value="ECO:0007669"/>
    <property type="project" value="InterPro"/>
</dbReference>
<organism evidence="6">
    <name type="scientific">Streptomyces sahachiroi</name>
    <dbReference type="NCBI Taxonomy" id="285525"/>
    <lineage>
        <taxon>Bacteria</taxon>
        <taxon>Bacillati</taxon>
        <taxon>Actinomycetota</taxon>
        <taxon>Actinomycetes</taxon>
        <taxon>Kitasatosporales</taxon>
        <taxon>Streptomycetaceae</taxon>
        <taxon>Streptomyces</taxon>
    </lineage>
</organism>
<dbReference type="PANTHER" id="PTHR45527">
    <property type="entry name" value="NONRIBOSOMAL PEPTIDE SYNTHETASE"/>
    <property type="match status" value="1"/>
</dbReference>
<dbReference type="EMBL" id="EU240558">
    <property type="protein sequence ID" value="ABY83148.1"/>
    <property type="molecule type" value="Genomic_DNA"/>
</dbReference>
<dbReference type="GO" id="GO:0009239">
    <property type="term" value="P:enterobactin biosynthetic process"/>
    <property type="evidence" value="ECO:0007669"/>
    <property type="project" value="TreeGrafter"/>
</dbReference>
<dbReference type="SMART" id="SM00823">
    <property type="entry name" value="PKS_PP"/>
    <property type="match status" value="1"/>
</dbReference>
<dbReference type="GO" id="GO:0043041">
    <property type="term" value="P:amino acid activation for nonribosomal peptide biosynthetic process"/>
    <property type="evidence" value="ECO:0007669"/>
    <property type="project" value="TreeGrafter"/>
</dbReference>
<dbReference type="PROSITE" id="PS00012">
    <property type="entry name" value="PHOSPHOPANTETHEINE"/>
    <property type="match status" value="1"/>
</dbReference>
<dbReference type="InterPro" id="IPR001242">
    <property type="entry name" value="Condensation_dom"/>
</dbReference>
<evidence type="ECO:0000313" key="6">
    <source>
        <dbReference type="EMBL" id="ABY83148.1"/>
    </source>
</evidence>
<dbReference type="SUPFAM" id="SSF52777">
    <property type="entry name" value="CoA-dependent acyltransferases"/>
    <property type="match status" value="4"/>
</dbReference>
<sequence length="1115" mass="121093">MPLAVIQEHFWSSDGSATEQAPLTECVALAVRGPLDAAALRTAVGALLSRHEILRSAVRLHDGQPSQVVLPVPERLPLTITTLPSPDRDADARQARDRELSRFAATGIDPAAGCGIAFLLLRDSDPAGEDTLALAVHHIFADATAVRLLLSELAADYDAALAGAPSPVPEPELQYGDFTQWEHASLLPAVQEPDTAWWRETLRDAPTALDVRPDRPRRRVRRGAGRRVGLVLRGVDGPAVRNTARTLHASPYALCLAGWAAMITRSTGDTDLILGVLAANRTVPQLEPLVGQFANTVPLRLDLAGAPDLADAVSRCSAAVAAAVEHGRLPFNRIVRAAAAPRPTDRPPLIQHMFMPRVDAVGELTLGGQPVRTLDVERDRGRFDTVAEIDVTGDQVRLWLEYDSDLYTPDGIHALVDDYAGVLRQWLARPALRLPELELSAPEPAGLALDDREPADGKPAEELRVDLPGGGAVTFLLDRSPGPEYRPVLAGLRGARAEDLELRPGGSVHHPTDLLLAGVPTGLTARRDPRGRLEIVVETPAPVADARPGTGQDRLLDLVTEIWAQALEVPGLAPDDDFFTCGGHSLLATALVSEMQETLGVRVRVRALFENPTPAELTAHLRETEPELDGMLELLAALPDTTPEKSADAPEQHDAHPATAQPAGETAQTVDTPLLSGQRQLWLAQQADPDALTHTIPLILDLAGPLNPGAFAAALNDVVAHQPGLRATFVEVDGLPVQRISPHTPVDVPVIDLTDHDDAAREAELRRLEQEIAYTGFDLTRGPLLRARIILLGADRGQVQLLFHHLVTDEVSQTLLMQELSTAYRARTAGRAPVLPPHETDLATLAKDEQDSLAGAEGERLRRFWVRELTGAAPLRLPTDRPRGDRAGFRGEFLERPASADAATTLRELAGVCRTTPFTVFCAAVAIVLRRLSGQSDIVIGIPTANRTQRGADRLIGCFLNVVPVRLDLSGNPRFDELVQRVSEAVLRSYEHQQLPFAEIVQAVRPRRVPGTHPIYQVTCELQLESWMPARFADLDCDYRFVSHGTARYDMAFHGLLRPSGLSAMVELDTDLWDRATGYRRIDQVLELLAVAARGPRTPIDDLPVTEREPRSLSR</sequence>
<dbReference type="Pfam" id="PF00668">
    <property type="entry name" value="Condensation"/>
    <property type="match status" value="2"/>
</dbReference>
<dbReference type="GO" id="GO:0047527">
    <property type="term" value="F:2,3-dihydroxybenzoate-serine ligase activity"/>
    <property type="evidence" value="ECO:0007669"/>
    <property type="project" value="TreeGrafter"/>
</dbReference>
<name>B4XYA2_STREG</name>
<dbReference type="Pfam" id="PF00550">
    <property type="entry name" value="PP-binding"/>
    <property type="match status" value="1"/>
</dbReference>
<evidence type="ECO:0000256" key="4">
    <source>
        <dbReference type="SAM" id="MobiDB-lite"/>
    </source>
</evidence>
<evidence type="ECO:0000256" key="1">
    <source>
        <dbReference type="ARBA" id="ARBA00001957"/>
    </source>
</evidence>
<evidence type="ECO:0000256" key="3">
    <source>
        <dbReference type="ARBA" id="ARBA00022553"/>
    </source>
</evidence>
<keyword evidence="2" id="KW-0596">Phosphopantetheine</keyword>